<dbReference type="Pfam" id="PF03631">
    <property type="entry name" value="Virul_fac_BrkB"/>
    <property type="match status" value="1"/>
</dbReference>
<evidence type="ECO:0000256" key="1">
    <source>
        <dbReference type="ARBA" id="ARBA00004651"/>
    </source>
</evidence>
<gene>
    <name evidence="7" type="ORF">QH73_0004970</name>
</gene>
<evidence type="ECO:0000256" key="5">
    <source>
        <dbReference type="ARBA" id="ARBA00023136"/>
    </source>
</evidence>
<dbReference type="EMBL" id="JTJC03000001">
    <property type="protein sequence ID" value="NHC34022.1"/>
    <property type="molecule type" value="Genomic_DNA"/>
</dbReference>
<dbReference type="PANTHER" id="PTHR30213:SF1">
    <property type="entry name" value="INNER MEMBRANE PROTEIN YHJD"/>
    <property type="match status" value="1"/>
</dbReference>
<dbReference type="InterPro" id="IPR017039">
    <property type="entry name" value="Virul_fac_BrkB"/>
</dbReference>
<evidence type="ECO:0000256" key="2">
    <source>
        <dbReference type="ARBA" id="ARBA00022475"/>
    </source>
</evidence>
<organism evidence="7 8">
    <name type="scientific">Scytonema millei VB511283</name>
    <dbReference type="NCBI Taxonomy" id="1245923"/>
    <lineage>
        <taxon>Bacteria</taxon>
        <taxon>Bacillati</taxon>
        <taxon>Cyanobacteriota</taxon>
        <taxon>Cyanophyceae</taxon>
        <taxon>Nostocales</taxon>
        <taxon>Scytonemataceae</taxon>
        <taxon>Scytonema</taxon>
    </lineage>
</organism>
<dbReference type="RefSeq" id="WP_039715468.1">
    <property type="nucleotide sequence ID" value="NZ_JTJC03000001.1"/>
</dbReference>
<feature type="transmembrane region" description="Helical" evidence="6">
    <location>
        <begin position="246"/>
        <end position="267"/>
    </location>
</feature>
<accession>A0A9X5I3Z7</accession>
<protein>
    <submittedName>
        <fullName evidence="7">YihY/virulence factor BrkB family protein</fullName>
    </submittedName>
</protein>
<dbReference type="GO" id="GO:0005886">
    <property type="term" value="C:plasma membrane"/>
    <property type="evidence" value="ECO:0007669"/>
    <property type="project" value="UniProtKB-SubCell"/>
</dbReference>
<evidence type="ECO:0000256" key="6">
    <source>
        <dbReference type="SAM" id="Phobius"/>
    </source>
</evidence>
<dbReference type="NCBIfam" id="TIGR00765">
    <property type="entry name" value="yihY_not_rbn"/>
    <property type="match status" value="1"/>
</dbReference>
<dbReference type="PANTHER" id="PTHR30213">
    <property type="entry name" value="INNER MEMBRANE PROTEIN YHJD"/>
    <property type="match status" value="1"/>
</dbReference>
<feature type="transmembrane region" description="Helical" evidence="6">
    <location>
        <begin position="29"/>
        <end position="52"/>
    </location>
</feature>
<evidence type="ECO:0000313" key="8">
    <source>
        <dbReference type="Proteomes" id="UP000031532"/>
    </source>
</evidence>
<keyword evidence="2" id="KW-1003">Cell membrane</keyword>
<name>A0A9X5I3Z7_9CYAN</name>
<comment type="subcellular location">
    <subcellularLocation>
        <location evidence="1">Cell membrane</location>
        <topology evidence="1">Multi-pass membrane protein</topology>
    </subcellularLocation>
</comment>
<reference evidence="7 8" key="1">
    <citation type="journal article" date="2015" name="Genome Announc.">
        <title>Draft Genome Sequence of the Terrestrial Cyanobacterium Scytonema millei VB511283, Isolated from Eastern India.</title>
        <authorList>
            <person name="Sen D."/>
            <person name="Chandrababunaidu M.M."/>
            <person name="Singh D."/>
            <person name="Sanghi N."/>
            <person name="Ghorai A."/>
            <person name="Mishra G.P."/>
            <person name="Madduluri M."/>
            <person name="Adhikary S.P."/>
            <person name="Tripathy S."/>
        </authorList>
    </citation>
    <scope>NUCLEOTIDE SEQUENCE [LARGE SCALE GENOMIC DNA]</scope>
    <source>
        <strain evidence="7 8">VB511283</strain>
    </source>
</reference>
<dbReference type="AlphaFoldDB" id="A0A9X5I3Z7"/>
<dbReference type="Proteomes" id="UP000031532">
    <property type="component" value="Unassembled WGS sequence"/>
</dbReference>
<evidence type="ECO:0000256" key="3">
    <source>
        <dbReference type="ARBA" id="ARBA00022692"/>
    </source>
</evidence>
<feature type="transmembrane region" description="Helical" evidence="6">
    <location>
        <begin position="138"/>
        <end position="164"/>
    </location>
</feature>
<keyword evidence="3 6" id="KW-0812">Transmembrane</keyword>
<feature type="transmembrane region" description="Helical" evidence="6">
    <location>
        <begin position="176"/>
        <end position="200"/>
    </location>
</feature>
<evidence type="ECO:0000256" key="4">
    <source>
        <dbReference type="ARBA" id="ARBA00022989"/>
    </source>
</evidence>
<dbReference type="OrthoDB" id="9797028at2"/>
<feature type="transmembrane region" description="Helical" evidence="6">
    <location>
        <begin position="212"/>
        <end position="234"/>
    </location>
</feature>
<keyword evidence="5 6" id="KW-0472">Membrane</keyword>
<feature type="transmembrane region" description="Helical" evidence="6">
    <location>
        <begin position="91"/>
        <end position="110"/>
    </location>
</feature>
<comment type="caution">
    <text evidence="7">The sequence shown here is derived from an EMBL/GenBank/DDBJ whole genome shotgun (WGS) entry which is preliminary data.</text>
</comment>
<sequence>MHLRSVGELLKETFQEWNQDKASRLAAALAYYTIFSIAPLLMIAIAVAGAVFGEEAARGEIVTQIQDLVGEAGAKVVQTALANVNQTRTGIAGTFVGIATLLLGATGLFGEMQDALNTIWEVAPKPGQGIWVLIRRRLISFSMVLGIGVLLLLSLLLSTALAAFSSFMNSWIPGLATGLSILNFVVSFSLMTLLFAMIYVILPDVKIAWKDVLVGAATTAFLFTIGRTLLSMYLGSAAVSSTFGAASSLAVLLVWIYYSAQVFFLGAEFTQVYARKYGSEIVPTKHAVSVAANRLPSVDPQNSPRIRPRRRSGFLTKIKNWFGRQ</sequence>
<dbReference type="PIRSF" id="PIRSF035875">
    <property type="entry name" value="RNase_BN"/>
    <property type="match status" value="1"/>
</dbReference>
<keyword evidence="4 6" id="KW-1133">Transmembrane helix</keyword>
<proteinExistence type="predicted"/>
<keyword evidence="8" id="KW-1185">Reference proteome</keyword>
<evidence type="ECO:0000313" key="7">
    <source>
        <dbReference type="EMBL" id="NHC34022.1"/>
    </source>
</evidence>